<dbReference type="InterPro" id="IPR008638">
    <property type="entry name" value="FhaB/CdiA-like_TPS"/>
</dbReference>
<keyword evidence="3" id="KW-1266">Target cell cytoplasm</keyword>
<dbReference type="Pfam" id="PF05594">
    <property type="entry name" value="Fil_haemagg"/>
    <property type="match status" value="14"/>
</dbReference>
<dbReference type="GO" id="GO:0090729">
    <property type="term" value="F:toxin activity"/>
    <property type="evidence" value="ECO:0007669"/>
    <property type="project" value="UniProtKB-KW"/>
</dbReference>
<comment type="similarity">
    <text evidence="5">In the N-terminal section; belongs to the CdiA toxin family.</text>
</comment>
<feature type="compositionally biased region" description="Polar residues" evidence="6">
    <location>
        <begin position="2193"/>
        <end position="2208"/>
    </location>
</feature>
<organism evidence="8 9">
    <name type="scientific">Pantoea latae</name>
    <dbReference type="NCBI Taxonomy" id="1964541"/>
    <lineage>
        <taxon>Bacteria</taxon>
        <taxon>Pseudomonadati</taxon>
        <taxon>Pseudomonadota</taxon>
        <taxon>Gammaproteobacteria</taxon>
        <taxon>Enterobacterales</taxon>
        <taxon>Erwiniaceae</taxon>
        <taxon>Pantoea</taxon>
    </lineage>
</organism>
<feature type="region of interest" description="Disordered" evidence="6">
    <location>
        <begin position="3167"/>
        <end position="3197"/>
    </location>
</feature>
<sequence>MNRNLYRIIFNKARGMLMVVADIARSGRAGSARSSGVGCTISRLVGRVGALSFSLWLAMGVIQPASAAIVADAQAPGGQQPTIINSANGTPQINIQTPSAGGVSRNRYSQFDVGQQGAILNNSHKNVQTELGGMVSGNPWLARGEAKVILNEVNSRDPSRLNGFVEVAGQKAQVVIANPSGITCNGCGFINANRATLTTGQAQMTNGNLTGFNVERGEVAVEGAGMDSSRQDYTDIIAHSVKINASVWAKDLNVTTGRNQVDAAHQQVAKQGDEPASRPQVALDVSSLGGMYAGKIRLIGTEAGVGVRNAGSIGAQAGAVTITADGRIENSGSIRSSGELQVTTREGLSNSGALFAGGSATVASTAEVQNSGSVAARHNVTLQAARLNSATSGILAAGVQDDGRLGDSGDLTLAADGALSAQGENLAGGSLTARGQRLDLSGSRTQGKNITIEARDGDIATRGGMLVAQQQLAAHASKMLDNDGGVLTASKLDLQARDLSSQQGEISQTGGDDLSLTLSGSLNNRGGRLATNSGNLTLNADTLNNQSGEIAHAGSGTLAINARSLQGGDGKLLSSGQLSLRGGEFNLEMGTTSAQQIDAEVDSLSNQQGQLIQNGSGAMRLHTRGTLNNQGGQLAGNGNIDLQAAALDNRSGAIVAAQQGSLTAQVSGTVDNQQGELAASRDLRLNADRLDNRQGRASAATGAASLATQQALANQAGRIEAKGDLTLNAAGLENQNGTLLGDSLQLGLGQAALDNQRGVIAASGALRSDSGALNNDGGLLQAGGDLLLDTHGARLSNQLSGDSGGILSSGALTLRSGELDNRQGMLASGGDAQLTTQTLNNSGGTLVGKQQLQIESDGALTNDAGLLQSGGDARIDTHGYALSNRDSGSKGGISSLGTLALNVGAVDNQQGFIASQGDLQLDGAQLDNQRGTLASQAALSAVTASVSNQSGTIKAGQGLTLEAAQRLDNQSGTIGAGKALRVMADELLNGQGMVASGDTGSLSVDALDNRGGQLAAQQALTLRGGTLDNSDGGLIQSGDRLDIGVDALLNQNSGEKGGLTSQGEMLIRAGQIENAQGLALSGKGLQLAAGSLNNAAGTLVAQEQLRLDIASPQNAPRLNTASMLNALRLDTASPLNNRAGLLQGGSVLVDSHGQGIDNQNGTLYSLGDLSLQSSDIDNQGGTLGAKGDLSLQSGELDNRNGGRVVSEQAASLTTAHLDNRGGQIQSVGDLLLSSAQGVIDNAAGLIRSGATAVLNALQLNNQDTQGAQQGIEAANLNVTSDSIANQRGTLLADRQLTINSRGSVDNSQGELSAGEDLLLQGNGLTLTNSAGSVKAGRSLLIRADRISGDGQILSRGDITLLSQQSLNNSGEMIANGSFNFTTPGDVVNSGKLLAGSKLDLRASNLLNAASGEINAGQDWLTLNGQLTNYGLIDGKQTLLKAGTLTNIGSGRIYGDTVGVQASTFNNLAENGTAATLAGRERVDIGVQILNNRDHGLIYSAGHMALGGQLDASGLATGRADTLNNHSATIESAGDMQIDAGQINNVNDHFSTELATVSTEAITEYQQSGDTVRWKAGEEGVFVDRNSADSLLNLNTPGKTGSNHDRFTQYDYTRTVQETQIAESDPAKIIAGGNMTVNADKVFNDKSQIVAGNTLTMNAGELDNVEVAGQRITTDVGKVTSYYRIRHKGGDSQGKDTSGYSPPDVIETIALKPSQLVDHGDISGTPVSLAPQSAQGTDAAIGHTGGVSAAVAGSALAPDWQAVDSGALPAIAAAALKPGQRFEVASSVAPQQGEAARVVRIVGPDTRLPDNSLFKTNPSPGGKYLVETDPRFTQEKQWLSSDYMQEKLTQNSDNLLKRLGDGYYEQRLIREQVINLTGQRYLDGYSNDEEQYKALMNNAIDFSQQYNLTLGVALTPQQMALLTKDIVWLVNAQVRLPDGSSQTVLVPQVYARVQPGDVDGSGALIAGRNLNLNLGGGLFNSGTLAGREVVKLSADNITNLAGTIKGASVDLTARTDINNIGGVIQGTDALLASAGRDINAISTTRSVESRSGDNSFARTTVDSVAGMYVQGDDGRLILQAGRDINLTAAQVVNSGKSSQTVLHAGRDLSLTTVTTASRDDIVWDSDNSLKQGNTQEIGSEVVGKGDVSLLAGNDLKARAATLSADLALALTAGQDVTLTNGENTQDLDERHKVTGSSGWLSKSTTTTRDQIARQTAQGSALSGDSVTVAAGNDLRVQGSQIAGTHDVALQAGNDLSVVGATERNSEQHLAQEKKSGLSGTGGIGFSYGTQSMKTSDTAQELTNQGSTVGSVNGNVTLEAGNRLDVNGSELIAGKNLTLDGRDVSVTAAENQSSQTHKVEQKTSGLTLALSGTVGSALNTAAQTVQEAKSADSGRLAALQGTKAALSGVQATQAARLAAAQGSSPENNNAIGVSLSYGSQSSTSTQRSEQRTAQGSSLTAGDNLSVVARGSGVKGADGDLTVQGSQLQAGKDVLLSASRDLNLLSAANTSSLEGKNESHGGSLGVGIGAGQGGWGISVSASVNKGKGSEQGSGVTYTETQVSAGSQVTMVSGRDTTLQGAQVSGEKVKAEVGRNLTLASEQDSDRYDSKQQSASAGGSFTFGSMTGSASVNASRDKMHSTWQSVEEQTGIFAGKGGFDVSVGEHTQLDGAVIGSTATADKNRLETGTLGFSDIGNHADYKVEHQSAGISTGGSIAGQFAGNMANGLLVGANHSGSDSSVTKAAVSEGAIVIRDRDNQAQDVSGLSRDVEHANQTLSPIFDKEKEQNRLQEAQLIGEIGNQAADIARTEGQIRATNAGKAELAKNGINEPGEGASKEDWAKYNEKLTATDSYKAAQQQWGTGSAIQQGIQAATAAVQGLAGGNLAQAASGAAAPYLAEVIKQTAPDEASRIMAHAAVAGVIAAAQGNSALSGAAGAATTAAMGEAIKNALYGNVPVSQLSEEQKQTLVALGTVAAGLAGGLTGNSAADAVAGAQAGQNEISNNMFSAGMLQQMLAQETLNSAAMAEAGKGGANEQAALALTKKVKEGLDAACRANTGCVLMAIVSAQSQQHTNEAGSKTETVPVNDDLTGGKLVNPAADETKGTSLVTPDRSPGQGVIHTGNTEGVPDTGGNTTVTPIFEQDKNDYTYLAEGDRPANLSPEGSARAGAFNEAKRQSGIPVSQSPSKVHPNVDKRGNPQPGYIYEFDVPKSGGGTEKIYIRDDAGGHFFGEDNPQNRGSHFNDPKGNHYDY</sequence>
<accession>A0A1V9D8S0</accession>
<name>A0A1V9D8S0_9GAMM</name>
<dbReference type="NCBIfam" id="TIGR01731">
    <property type="entry name" value="fil_hemag_20aa"/>
    <property type="match status" value="35"/>
</dbReference>
<dbReference type="EMBL" id="MWUE01000037">
    <property type="protein sequence ID" value="OQP30261.1"/>
    <property type="molecule type" value="Genomic_DNA"/>
</dbReference>
<dbReference type="InterPro" id="IPR028048">
    <property type="entry name" value="Tox-HNH-EHHH"/>
</dbReference>
<gene>
    <name evidence="8" type="ORF">B2J69_21990</name>
</gene>
<keyword evidence="9" id="KW-1185">Reference proteome</keyword>
<dbReference type="InterPro" id="IPR025157">
    <property type="entry name" value="Hemagglutinin_rpt"/>
</dbReference>
<dbReference type="Pfam" id="PF04829">
    <property type="entry name" value="PT-VENN"/>
    <property type="match status" value="1"/>
</dbReference>
<dbReference type="OrthoDB" id="2664633at2"/>
<feature type="region of interest" description="Disordered" evidence="6">
    <location>
        <begin position="2178"/>
        <end position="2208"/>
    </location>
</feature>
<dbReference type="InterPro" id="IPR006914">
    <property type="entry name" value="VENN_dom"/>
</dbReference>
<dbReference type="Gene3D" id="2.160.20.10">
    <property type="entry name" value="Single-stranded right-handed beta-helix, Pectin lyase-like"/>
    <property type="match status" value="1"/>
</dbReference>
<feature type="region of interest" description="Disordered" evidence="6">
    <location>
        <begin position="3069"/>
        <end position="3131"/>
    </location>
</feature>
<dbReference type="Proteomes" id="UP000192769">
    <property type="component" value="Unassembled WGS sequence"/>
</dbReference>
<evidence type="ECO:0000256" key="3">
    <source>
        <dbReference type="ARBA" id="ARBA00022913"/>
    </source>
</evidence>
<feature type="region of interest" description="Disordered" evidence="6">
    <location>
        <begin position="2428"/>
        <end position="2459"/>
    </location>
</feature>
<protein>
    <submittedName>
        <fullName evidence="8">Filamentous hemagglutinin</fullName>
    </submittedName>
</protein>
<dbReference type="RefSeq" id="WP_081142388.1">
    <property type="nucleotide sequence ID" value="NZ_MWUE01000037.1"/>
</dbReference>
<dbReference type="InterPro" id="IPR010069">
    <property type="entry name" value="CdiA_FHA1_rpt"/>
</dbReference>
<dbReference type="InterPro" id="IPR024973">
    <property type="entry name" value="ESPR"/>
</dbReference>
<feature type="region of interest" description="Disordered" evidence="6">
    <location>
        <begin position="2594"/>
        <end position="2616"/>
    </location>
</feature>
<evidence type="ECO:0000313" key="8">
    <source>
        <dbReference type="EMBL" id="OQP30261.1"/>
    </source>
</evidence>
<dbReference type="SMART" id="SM00912">
    <property type="entry name" value="Haemagg_act"/>
    <property type="match status" value="1"/>
</dbReference>
<feature type="compositionally biased region" description="Polar residues" evidence="6">
    <location>
        <begin position="3069"/>
        <end position="3079"/>
    </location>
</feature>
<evidence type="ECO:0000256" key="1">
    <source>
        <dbReference type="ARBA" id="ARBA00004219"/>
    </source>
</evidence>
<dbReference type="NCBIfam" id="TIGR01901">
    <property type="entry name" value="adhes_NPXG"/>
    <property type="match status" value="1"/>
</dbReference>
<comment type="subcellular location">
    <subcellularLocation>
        <location evidence="1">Target cell</location>
        <location evidence="1">Target cell cytoplasm</location>
    </subcellularLocation>
</comment>
<keyword evidence="2" id="KW-0800">Toxin</keyword>
<dbReference type="InterPro" id="IPR011050">
    <property type="entry name" value="Pectin_lyase_fold/virulence"/>
</dbReference>
<comment type="caution">
    <text evidence="8">The sequence shown here is derived from an EMBL/GenBank/DDBJ whole genome shotgun (WGS) entry which is preliminary data.</text>
</comment>
<dbReference type="Pfam" id="PF15657">
    <property type="entry name" value="Tox-HNH-EHHH"/>
    <property type="match status" value="1"/>
</dbReference>
<evidence type="ECO:0000256" key="5">
    <source>
        <dbReference type="ARBA" id="ARBA00024043"/>
    </source>
</evidence>
<feature type="region of interest" description="Disordered" evidence="6">
    <location>
        <begin position="3221"/>
        <end position="3247"/>
    </location>
</feature>
<dbReference type="Pfam" id="PF13018">
    <property type="entry name" value="ESPR"/>
    <property type="match status" value="1"/>
</dbReference>
<feature type="domain" description="Filamentous haemagglutinin FhaB/tRNA nuclease CdiA-like TPS" evidence="7">
    <location>
        <begin position="87"/>
        <end position="207"/>
    </location>
</feature>
<dbReference type="Pfam" id="PF13332">
    <property type="entry name" value="Fil_haemagg_2"/>
    <property type="match status" value="3"/>
</dbReference>
<evidence type="ECO:0000256" key="2">
    <source>
        <dbReference type="ARBA" id="ARBA00022656"/>
    </source>
</evidence>
<evidence type="ECO:0000313" key="9">
    <source>
        <dbReference type="Proteomes" id="UP000192769"/>
    </source>
</evidence>
<dbReference type="SUPFAM" id="SSF51126">
    <property type="entry name" value="Pectin lyase-like"/>
    <property type="match status" value="1"/>
</dbReference>
<dbReference type="InterPro" id="IPR012334">
    <property type="entry name" value="Pectin_lyas_fold"/>
</dbReference>
<reference evidence="8 9" key="1">
    <citation type="submission" date="2017-02" db="EMBL/GenBank/DDBJ databases">
        <title>Whole genome shotgun sequence of Pantoea agglomerans strain AS1 isolated from a cycad, Zamia floridana in Central Florida, USA.</title>
        <authorList>
            <person name="Lata P."/>
            <person name="Govindarajan S."/>
            <person name="Qi F."/>
            <person name="Li J.-L."/>
            <person name="Maurya S.K."/>
            <person name="Sahoo M.K."/>
        </authorList>
    </citation>
    <scope>NUCLEOTIDE SEQUENCE [LARGE SCALE GENOMIC DNA]</scope>
    <source>
        <strain evidence="8 9">AS1</strain>
    </source>
</reference>
<proteinExistence type="inferred from homology"/>
<keyword evidence="4" id="KW-0843">Virulence</keyword>
<dbReference type="Pfam" id="PF05860">
    <property type="entry name" value="TPS"/>
    <property type="match status" value="1"/>
</dbReference>
<evidence type="ECO:0000256" key="4">
    <source>
        <dbReference type="ARBA" id="ARBA00023026"/>
    </source>
</evidence>
<evidence type="ECO:0000259" key="7">
    <source>
        <dbReference type="SMART" id="SM00912"/>
    </source>
</evidence>
<dbReference type="InterPro" id="IPR008619">
    <property type="entry name" value="Filamentous_hemagglutn_rpt"/>
</dbReference>
<dbReference type="GO" id="GO:0003824">
    <property type="term" value="F:catalytic activity"/>
    <property type="evidence" value="ECO:0007669"/>
    <property type="project" value="UniProtKB-ARBA"/>
</dbReference>
<feature type="compositionally biased region" description="Basic and acidic residues" evidence="6">
    <location>
        <begin position="3236"/>
        <end position="3247"/>
    </location>
</feature>
<evidence type="ECO:0000256" key="6">
    <source>
        <dbReference type="SAM" id="MobiDB-lite"/>
    </source>
</evidence>